<feature type="compositionally biased region" description="Basic and acidic residues" evidence="1">
    <location>
        <begin position="585"/>
        <end position="602"/>
    </location>
</feature>
<dbReference type="InterPro" id="IPR000008">
    <property type="entry name" value="C2_dom"/>
</dbReference>
<keyword evidence="4" id="KW-1185">Reference proteome</keyword>
<dbReference type="GO" id="GO:0010628">
    <property type="term" value="P:positive regulation of gene expression"/>
    <property type="evidence" value="ECO:0007669"/>
    <property type="project" value="TreeGrafter"/>
</dbReference>
<dbReference type="OrthoDB" id="73919at2759"/>
<dbReference type="InterPro" id="IPR035892">
    <property type="entry name" value="C2_domain_sf"/>
</dbReference>
<feature type="compositionally biased region" description="Polar residues" evidence="1">
    <location>
        <begin position="499"/>
        <end position="518"/>
    </location>
</feature>
<evidence type="ECO:0000259" key="2">
    <source>
        <dbReference type="PROSITE" id="PS50004"/>
    </source>
</evidence>
<evidence type="ECO:0000256" key="1">
    <source>
        <dbReference type="SAM" id="MobiDB-lite"/>
    </source>
</evidence>
<dbReference type="STRING" id="1314781.A0A165K6T3"/>
<feature type="region of interest" description="Disordered" evidence="1">
    <location>
        <begin position="498"/>
        <end position="615"/>
    </location>
</feature>
<proteinExistence type="predicted"/>
<dbReference type="PANTHER" id="PTHR47800:SF5">
    <property type="entry name" value="FER-1-LIKE PROTEIN 6"/>
    <property type="match status" value="1"/>
</dbReference>
<feature type="compositionally biased region" description="Basic and acidic residues" evidence="1">
    <location>
        <begin position="552"/>
        <end position="563"/>
    </location>
</feature>
<accession>A0A165K6T3</accession>
<dbReference type="CDD" id="cd00030">
    <property type="entry name" value="C2"/>
    <property type="match status" value="1"/>
</dbReference>
<evidence type="ECO:0000313" key="4">
    <source>
        <dbReference type="Proteomes" id="UP000077266"/>
    </source>
</evidence>
<dbReference type="PANTHER" id="PTHR47800">
    <property type="entry name" value="C2 DOMAIN-CONTAINING PROTEIN"/>
    <property type="match status" value="1"/>
</dbReference>
<dbReference type="Proteomes" id="UP000077266">
    <property type="component" value="Unassembled WGS sequence"/>
</dbReference>
<dbReference type="Pfam" id="PF00168">
    <property type="entry name" value="C2"/>
    <property type="match status" value="1"/>
</dbReference>
<dbReference type="SMART" id="SM00239">
    <property type="entry name" value="C2"/>
    <property type="match status" value="1"/>
</dbReference>
<evidence type="ECO:0000313" key="3">
    <source>
        <dbReference type="EMBL" id="KZV95886.1"/>
    </source>
</evidence>
<dbReference type="SUPFAM" id="SSF49562">
    <property type="entry name" value="C2 domain (Calcium/lipid-binding domain, CaLB)"/>
    <property type="match status" value="1"/>
</dbReference>
<gene>
    <name evidence="3" type="ORF">EXIGLDRAFT_765829</name>
</gene>
<feature type="compositionally biased region" description="Basic and acidic residues" evidence="1">
    <location>
        <begin position="199"/>
        <end position="240"/>
    </location>
</feature>
<dbReference type="PROSITE" id="PS50004">
    <property type="entry name" value="C2"/>
    <property type="match status" value="1"/>
</dbReference>
<name>A0A165K6T3_EXIGL</name>
<feature type="region of interest" description="Disordered" evidence="1">
    <location>
        <begin position="195"/>
        <end position="261"/>
    </location>
</feature>
<feature type="domain" description="C2" evidence="2">
    <location>
        <begin position="33"/>
        <end position="153"/>
    </location>
</feature>
<dbReference type="Gene3D" id="2.60.40.150">
    <property type="entry name" value="C2 domain"/>
    <property type="match status" value="1"/>
</dbReference>
<dbReference type="EMBL" id="KV425950">
    <property type="protein sequence ID" value="KZV95886.1"/>
    <property type="molecule type" value="Genomic_DNA"/>
</dbReference>
<organism evidence="3 4">
    <name type="scientific">Exidia glandulosa HHB12029</name>
    <dbReference type="NCBI Taxonomy" id="1314781"/>
    <lineage>
        <taxon>Eukaryota</taxon>
        <taxon>Fungi</taxon>
        <taxon>Dikarya</taxon>
        <taxon>Basidiomycota</taxon>
        <taxon>Agaricomycotina</taxon>
        <taxon>Agaricomycetes</taxon>
        <taxon>Auriculariales</taxon>
        <taxon>Exidiaceae</taxon>
        <taxon>Exidia</taxon>
    </lineage>
</organism>
<dbReference type="InParanoid" id="A0A165K6T3"/>
<protein>
    <recommendedName>
        <fullName evidence="2">C2 domain-containing protein</fullName>
    </recommendedName>
</protein>
<sequence length="615" mass="68721">MPLRQEISATIHAEAHRAREHMHQYAEALKHPKDAMKEHNHEHDHDSVPAYCYDISFRFIGASGLPQMDVGGLSDPYFVANLDGKAHYTSSVQTHTLTPVWNEQWHLKNVPSTATLEVKVYDKDDGAVRDDYIGSFKTSLLEGPKEFRIDSSGGHQMGTMWLEVKMAPTHTPETAQYTFDGPTSFSRHYSSTIGLFAGSRDDGPSSDNKNEESKKEKKEDDKKDNERREEFMAAIGEHHGKPQSPHPPPATESEAVPAQERMRRHAYSTWKVHLKGVPIFFGDAHQHWLTDYPKAKQIFEGPMVVRAGIRSAHRILYARTTMNEFGLIQDADDFWRELAPQERREALASEGAGYASNPTKHVPGKPAWLVKPAMYTYIIGDDDMFRFSETGAAFFKDFASKHALHSGVATDVRYSGEFHPRPIVDGGWAGLGGKLPPEDVEWELWIDNASGTYGPDKALLPALQKTLEYNFPGIKVRAFHFKDEELAKSKKDILDYAQNKPNLTRTSSQARNDAPTQETYHEGEAATDMPADEQAPLPDAPATRGSEEGQEGEQHDTQRHEETGPTPGPSDSHSSEDESPPDLPPKYEDVRPDGNVDHHDADAQDVPPTPPPKDA</sequence>
<reference evidence="3 4" key="1">
    <citation type="journal article" date="2016" name="Mol. Biol. Evol.">
        <title>Comparative Genomics of Early-Diverging Mushroom-Forming Fungi Provides Insights into the Origins of Lignocellulose Decay Capabilities.</title>
        <authorList>
            <person name="Nagy L.G."/>
            <person name="Riley R."/>
            <person name="Tritt A."/>
            <person name="Adam C."/>
            <person name="Daum C."/>
            <person name="Floudas D."/>
            <person name="Sun H."/>
            <person name="Yadav J.S."/>
            <person name="Pangilinan J."/>
            <person name="Larsson K.H."/>
            <person name="Matsuura K."/>
            <person name="Barry K."/>
            <person name="Labutti K."/>
            <person name="Kuo R."/>
            <person name="Ohm R.A."/>
            <person name="Bhattacharya S.S."/>
            <person name="Shirouzu T."/>
            <person name="Yoshinaga Y."/>
            <person name="Martin F.M."/>
            <person name="Grigoriev I.V."/>
            <person name="Hibbett D.S."/>
        </authorList>
    </citation>
    <scope>NUCLEOTIDE SEQUENCE [LARGE SCALE GENOMIC DNA]</scope>
    <source>
        <strain evidence="3 4">HHB12029</strain>
    </source>
</reference>
<dbReference type="AlphaFoldDB" id="A0A165K6T3"/>